<feature type="region of interest" description="Disordered" evidence="1">
    <location>
        <begin position="181"/>
        <end position="240"/>
    </location>
</feature>
<feature type="compositionally biased region" description="Polar residues" evidence="1">
    <location>
        <begin position="628"/>
        <end position="645"/>
    </location>
</feature>
<dbReference type="InterPro" id="IPR015919">
    <property type="entry name" value="Cadherin-like_sf"/>
</dbReference>
<feature type="compositionally biased region" description="Pro residues" evidence="1">
    <location>
        <begin position="434"/>
        <end position="447"/>
    </location>
</feature>
<feature type="region of interest" description="Disordered" evidence="1">
    <location>
        <begin position="311"/>
        <end position="415"/>
    </location>
</feature>
<feature type="region of interest" description="Disordered" evidence="1">
    <location>
        <begin position="610"/>
        <end position="722"/>
    </location>
</feature>
<evidence type="ECO:0000313" key="2">
    <source>
        <dbReference type="EMBL" id="CAL1704582.1"/>
    </source>
</evidence>
<protein>
    <submittedName>
        <fullName evidence="2">Uncharacterized protein</fullName>
    </submittedName>
</protein>
<dbReference type="Proteomes" id="UP001497453">
    <property type="component" value="Chromosome 3"/>
</dbReference>
<feature type="compositionally biased region" description="Low complexity" evidence="1">
    <location>
        <begin position="315"/>
        <end position="328"/>
    </location>
</feature>
<accession>A0ABP1D9Q5</accession>
<dbReference type="SUPFAM" id="SSF49313">
    <property type="entry name" value="Cadherin-like"/>
    <property type="match status" value="1"/>
</dbReference>
<feature type="compositionally biased region" description="Polar residues" evidence="1">
    <location>
        <begin position="136"/>
        <end position="155"/>
    </location>
</feature>
<organism evidence="2 3">
    <name type="scientific">Somion occarium</name>
    <dbReference type="NCBI Taxonomy" id="3059160"/>
    <lineage>
        <taxon>Eukaryota</taxon>
        <taxon>Fungi</taxon>
        <taxon>Dikarya</taxon>
        <taxon>Basidiomycota</taxon>
        <taxon>Agaricomycotina</taxon>
        <taxon>Agaricomycetes</taxon>
        <taxon>Polyporales</taxon>
        <taxon>Cerrenaceae</taxon>
        <taxon>Somion</taxon>
    </lineage>
</organism>
<feature type="region of interest" description="Disordered" evidence="1">
    <location>
        <begin position="123"/>
        <end position="155"/>
    </location>
</feature>
<evidence type="ECO:0000313" key="3">
    <source>
        <dbReference type="Proteomes" id="UP001497453"/>
    </source>
</evidence>
<keyword evidence="3" id="KW-1185">Reference proteome</keyword>
<name>A0ABP1D9Q5_9APHY</name>
<evidence type="ECO:0000256" key="1">
    <source>
        <dbReference type="SAM" id="MobiDB-lite"/>
    </source>
</evidence>
<feature type="region of interest" description="Disordered" evidence="1">
    <location>
        <begin position="1145"/>
        <end position="1191"/>
    </location>
</feature>
<feature type="compositionally biased region" description="Polar residues" evidence="1">
    <location>
        <begin position="1172"/>
        <end position="1191"/>
    </location>
</feature>
<feature type="compositionally biased region" description="Pro residues" evidence="1">
    <location>
        <begin position="346"/>
        <end position="355"/>
    </location>
</feature>
<feature type="compositionally biased region" description="Basic and acidic residues" evidence="1">
    <location>
        <begin position="374"/>
        <end position="383"/>
    </location>
</feature>
<feature type="region of interest" description="Disordered" evidence="1">
    <location>
        <begin position="430"/>
        <end position="453"/>
    </location>
</feature>
<reference evidence="3" key="1">
    <citation type="submission" date="2024-04" db="EMBL/GenBank/DDBJ databases">
        <authorList>
            <person name="Shaw F."/>
            <person name="Minotto A."/>
        </authorList>
    </citation>
    <scope>NUCLEOTIDE SEQUENCE [LARGE SCALE GENOMIC DNA]</scope>
</reference>
<sequence length="1191" mass="125617">MGSSQDPNAHPPLGDPQAFQQFESNEAQSSFASLMNSTQPEASLAATHVPHIPSPLSSMFPSEVDPASTMQISMQMPMSAMSGAVVDMPQMDLGSSSLSEPSIAPAQLMSDFSVQTSFSTDHNMAGLDGTGGNHALLSSPSATTGSTSVSHASSPSLNGVPSAFHIGSSSLASALDNTVMSRSRSGSSASPGLLTTAGSDHGASNGGSGPPSSAPSFGFPPPNDHAFSASKENSPEAPGDAHLMVLGDMLKNIAQQASSGSEACSMGQTEDARGIVDTLKKSVLLVADLIAAMQLRDGSVYDPSLSAQLGGGPSNGSNMASSLSSNGMDLGLQHLLNPPVSFSAPPSAPPEPNPPLDSSDMSRKRCASSVAGDRVQKALKLEPPDDTSLALQNPPSLGLHQSSHPTALPSSHTFSFPAHSAIPASMTSIAEQPSLPPSVPNSRPPSPSRMVRPSLGLQQDAQMSNPPLHPVVSFSHPMETVTHPSPEFTQLPPGNLSAPPMSVSSGFMAPPPSSSGWPDSSLSARHQHSLSASSIMSNLTRPNLNLANLAGSSSLPFLPGTGPYVSPTRSTHIPAPAAPIPPISATASGHGTLRQSRSSSFSHVNPFAFTVPDIAPPPPPIPEAMRSRPSTSGLHTTTTTRQSSPDDYDNYDNDADGEDGSDSSPPGYYSSSPPGDDNKQEGGDPSMEGVQSTHRPRTSRRMSRTSPGSEGGSYVSHTNEVPQEYRPAVERIFFEFLNKTCSNLDATDAKGEPIHQTLMAKKMQRLDESPDFRPFKFRIQAFTNAFLEEIIIPQLARQGYPEEKIPMKKIRNFLWNQPYISRFNEEGKKSKSKGNHIWHVDAKKTENGWLFRPFQRRLAGAPPGVAYIGLRWTWQPRIWDPQASRSNMPVTYSSPCLPSWLSWNDGALTGIPPPDAQSCDVTVEARFTQDGQEEVLSHTVHVSIAPVASVDTFVPSRRSSLVGDISNARRVLSDSAMPQNATPRSSRAPSFSSSVPNIVAPDSQVVQVLTTAAQRVAEEAQSQVVASPMDAGHELQALAKQQHVLTVTAQAFNNKGASDTTAGTSNQSSALAAAAQQVVLQAARQVVADRAVSGSPPTQAPGTQVTVKEVSVATQSAVAQAVEMVGPLSSEVDVLMTAKNLLQQQTRESYSPPQAVDPSQMAVPLDPVRPHSTGNMLQSPFPQSNSYYPHS</sequence>
<dbReference type="EMBL" id="OZ037946">
    <property type="protein sequence ID" value="CAL1704582.1"/>
    <property type="molecule type" value="Genomic_DNA"/>
</dbReference>
<gene>
    <name evidence="2" type="ORF">GFSPODELE1_LOCUS5060</name>
</gene>
<feature type="compositionally biased region" description="Acidic residues" evidence="1">
    <location>
        <begin position="646"/>
        <end position="661"/>
    </location>
</feature>
<feature type="compositionally biased region" description="Low complexity" evidence="1">
    <location>
        <begin position="662"/>
        <end position="675"/>
    </location>
</feature>
<feature type="compositionally biased region" description="Low complexity" evidence="1">
    <location>
        <begin position="983"/>
        <end position="994"/>
    </location>
</feature>
<feature type="compositionally biased region" description="Low complexity" evidence="1">
    <location>
        <begin position="181"/>
        <end position="190"/>
    </location>
</feature>
<feature type="region of interest" description="Disordered" evidence="1">
    <location>
        <begin position="1"/>
        <end position="46"/>
    </location>
</feature>
<feature type="compositionally biased region" description="Polar residues" evidence="1">
    <location>
        <begin position="389"/>
        <end position="414"/>
    </location>
</feature>
<feature type="compositionally biased region" description="Polar residues" evidence="1">
    <location>
        <begin position="18"/>
        <end position="41"/>
    </location>
</feature>
<feature type="compositionally biased region" description="Basic residues" evidence="1">
    <location>
        <begin position="694"/>
        <end position="703"/>
    </location>
</feature>
<proteinExistence type="predicted"/>
<feature type="region of interest" description="Disordered" evidence="1">
    <location>
        <begin position="973"/>
        <end position="994"/>
    </location>
</feature>